<dbReference type="CTD" id="151050"/>
<proteinExistence type="predicted"/>
<dbReference type="RefSeq" id="XP_028291514.1">
    <property type="nucleotide sequence ID" value="XM_028435713.1"/>
</dbReference>
<reference evidence="3" key="3">
    <citation type="submission" date="2025-09" db="UniProtKB">
        <authorList>
            <consortium name="Ensembl"/>
        </authorList>
    </citation>
    <scope>IDENTIFICATION</scope>
</reference>
<dbReference type="SMART" id="SM01300">
    <property type="entry name" value="PEHE"/>
    <property type="match status" value="1"/>
</dbReference>
<dbReference type="InterPro" id="IPR026180">
    <property type="entry name" value="NSL1"/>
</dbReference>
<dbReference type="InterPro" id="IPR029332">
    <property type="entry name" value="PEHE_dom"/>
</dbReference>
<feature type="region of interest" description="Disordered" evidence="1">
    <location>
        <begin position="300"/>
        <end position="329"/>
    </location>
</feature>
<sequence length="909" mass="101909">MAPALAKMLKNSHGIHLSSPPASVTVDQTKITNYNPDLGPDTSWIKDGDLKKMWQNLSSFHFLDSCLLLNTLDDPGNVEFSPLPTEPHPLNSAFPGVLGMFSVPAPEHNRQEACLLHEQRTVPECGPDGSNMPHSSRVFPSNSHWEINSQGCAALLVTPDSLTHAEITETGRPPPGKTWHRWVAIDHVPSTAVKQQQCLSRQAELHERALKLQRRLQTLLGEHTVKHCNQQLEGLREHCQRGKVSPQCLSSPSHRCPQHSKLSRKALFSWQKQPCSLEEVREFSRSSQVLLRGLQEALDSEATANSSSDEELDNVRKDGNNSPKSHSYDRERHWLKERAELGSRWSWLQLRLSELEGRIQGLVGVYKHIRSNKSGVVLADYKPLTEIQRSHVMASPGISFTSSDADTEPCSPTRLLHNIEKQSAQLNQIVNSLMPPFGFSPPSKQTPTWRGNQTSKRAQISRDLFLSGSNKRNAFRTRRRSFKVDSSCTCARTRPLVFYQKPKLFNFNPCKANRLLHQTIHDTINDSGCVRSDLSSCPSPSSCLCCSRCDSVVLSSDHNSSSSILSSSSCSSFSSKPHLLPSLSLDKLLLHQSRKGREVWFLRPLIGCSRLPSPARHQRASSTPHNSHKHKQYVKHHRKRFTNLSPIGPSGSARSQHSKDSRKKRKRRQIQRAMGEDISHLLCDLTESSDDFEESRAQVLLKPSVQGLVRKHQVESESVFNINNVFLPISLRKVEKLQCKHIVTPSWRVIEMDPLHDDVPDDAREEDLSDKTFTQRHEPLELKEKLLWSSWGKRKGCSRPTGSGSRMSGCGGGTCTLGEESFLDRSSVQLDVNEQPPSEEDEWLPRTPWKPRIFPLDVIEEALLLSDGLHEAPSEGWDSIMVSVPKNSSSHLSPAPSSRVGLASQGKPE</sequence>
<dbReference type="Gene3D" id="6.10.250.3170">
    <property type="match status" value="1"/>
</dbReference>
<feature type="compositionally biased region" description="Basic residues" evidence="1">
    <location>
        <begin position="660"/>
        <end position="670"/>
    </location>
</feature>
<dbReference type="GO" id="GO:0035035">
    <property type="term" value="F:histone acetyltransferase binding"/>
    <property type="evidence" value="ECO:0007669"/>
    <property type="project" value="TreeGrafter"/>
</dbReference>
<feature type="compositionally biased region" description="Basic residues" evidence="1">
    <location>
        <begin position="626"/>
        <end position="641"/>
    </location>
</feature>
<gene>
    <name evidence="3" type="primary">kansl1l</name>
</gene>
<organism evidence="3 4">
    <name type="scientific">Gouania willdenowi</name>
    <name type="common">Blunt-snouted clingfish</name>
    <name type="synonym">Lepadogaster willdenowi</name>
    <dbReference type="NCBI Taxonomy" id="441366"/>
    <lineage>
        <taxon>Eukaryota</taxon>
        <taxon>Metazoa</taxon>
        <taxon>Chordata</taxon>
        <taxon>Craniata</taxon>
        <taxon>Vertebrata</taxon>
        <taxon>Euteleostomi</taxon>
        <taxon>Actinopterygii</taxon>
        <taxon>Neopterygii</taxon>
        <taxon>Teleostei</taxon>
        <taxon>Neoteleostei</taxon>
        <taxon>Acanthomorphata</taxon>
        <taxon>Ovalentaria</taxon>
        <taxon>Blenniimorphae</taxon>
        <taxon>Blenniiformes</taxon>
        <taxon>Gobiesocoidei</taxon>
        <taxon>Gobiesocidae</taxon>
        <taxon>Gobiesocinae</taxon>
        <taxon>Gouania</taxon>
    </lineage>
</organism>
<dbReference type="GO" id="GO:0044545">
    <property type="term" value="C:NSL complex"/>
    <property type="evidence" value="ECO:0007669"/>
    <property type="project" value="TreeGrafter"/>
</dbReference>
<protein>
    <recommendedName>
        <fullName evidence="2">PEHE domain-containing protein</fullName>
    </recommendedName>
</protein>
<dbReference type="Ensembl" id="ENSGWIT00000056991.1">
    <property type="protein sequence ID" value="ENSGWIP00000052825.1"/>
    <property type="gene ID" value="ENSGWIG00000025450.1"/>
</dbReference>
<feature type="compositionally biased region" description="Low complexity" evidence="1">
    <location>
        <begin position="888"/>
        <end position="898"/>
    </location>
</feature>
<evidence type="ECO:0000259" key="2">
    <source>
        <dbReference type="PROSITE" id="PS52052"/>
    </source>
</evidence>
<feature type="region of interest" description="Disordered" evidence="1">
    <location>
        <begin position="880"/>
        <end position="909"/>
    </location>
</feature>
<dbReference type="OrthoDB" id="6022640at2759"/>
<evidence type="ECO:0000256" key="1">
    <source>
        <dbReference type="SAM" id="MobiDB-lite"/>
    </source>
</evidence>
<evidence type="ECO:0000313" key="3">
    <source>
        <dbReference type="Ensembl" id="ENSGWIP00000052825.1"/>
    </source>
</evidence>
<dbReference type="Pfam" id="PF15275">
    <property type="entry name" value="PEHE"/>
    <property type="match status" value="1"/>
</dbReference>
<evidence type="ECO:0000313" key="4">
    <source>
        <dbReference type="Proteomes" id="UP000694680"/>
    </source>
</evidence>
<reference evidence="3" key="1">
    <citation type="submission" date="2020-06" db="EMBL/GenBank/DDBJ databases">
        <authorList>
            <consortium name="Wellcome Sanger Institute Data Sharing"/>
        </authorList>
    </citation>
    <scope>NUCLEOTIDE SEQUENCE [LARGE SCALE GENOMIC DNA]</scope>
</reference>
<name>A0A8C5NG32_GOUWI</name>
<dbReference type="PANTHER" id="PTHR22443:SF16">
    <property type="entry name" value="KAT8 REGULATORY NSL COMPLEX SUBUNIT 1-LIKE PROTEIN"/>
    <property type="match status" value="1"/>
</dbReference>
<keyword evidence="4" id="KW-1185">Reference proteome</keyword>
<feature type="domain" description="PEHE" evidence="2">
    <location>
        <begin position="741"/>
        <end position="877"/>
    </location>
</feature>
<accession>A0A8C5NG32</accession>
<dbReference type="RefSeq" id="XP_028291515.1">
    <property type="nucleotide sequence ID" value="XM_028435714.1"/>
</dbReference>
<dbReference type="GeneID" id="114454871"/>
<feature type="region of interest" description="Disordered" evidence="1">
    <location>
        <begin position="612"/>
        <end position="673"/>
    </location>
</feature>
<reference evidence="3" key="2">
    <citation type="submission" date="2025-08" db="UniProtKB">
        <authorList>
            <consortium name="Ensembl"/>
        </authorList>
    </citation>
    <scope>IDENTIFICATION</scope>
</reference>
<dbReference type="Proteomes" id="UP000694680">
    <property type="component" value="Chromosome 21"/>
</dbReference>
<dbReference type="PANTHER" id="PTHR22443">
    <property type="entry name" value="NON-SPECIFIC LETHAL 1, ISOFORM M"/>
    <property type="match status" value="1"/>
</dbReference>
<dbReference type="AlphaFoldDB" id="A0A8C5NG32"/>
<dbReference type="PROSITE" id="PS52052">
    <property type="entry name" value="PEHE"/>
    <property type="match status" value="1"/>
</dbReference>